<protein>
    <submittedName>
        <fullName evidence="1">Uncharacterized protein</fullName>
    </submittedName>
</protein>
<name>A0A481YMV0_9VIRU</name>
<reference evidence="1" key="1">
    <citation type="journal article" date="2019" name="MBio">
        <title>Virus Genomes from Deep Sea Sediments Expand the Ocean Megavirome and Support Independent Origins of Viral Gigantism.</title>
        <authorList>
            <person name="Backstrom D."/>
            <person name="Yutin N."/>
            <person name="Jorgensen S.L."/>
            <person name="Dharamshi J."/>
            <person name="Homa F."/>
            <person name="Zaremba-Niedwiedzka K."/>
            <person name="Spang A."/>
            <person name="Wolf Y.I."/>
            <person name="Koonin E.V."/>
            <person name="Ettema T.J."/>
        </authorList>
    </citation>
    <scope>NUCLEOTIDE SEQUENCE</scope>
</reference>
<gene>
    <name evidence="1" type="ORF">LCDPAC01_01610</name>
</gene>
<sequence length="130" mass="13370">MFYRNRGKSNQDRNNYCTVGGENNSAGVSALGPNNHCTVSGGRDNVARESYSTVDGGNNNSSNAFGATVSGGVENTVFGPLALGASYSTIPGGTLNRITKIHGLKATVNHSGARVWSSGGTFVAPVETKS</sequence>
<organism evidence="1">
    <name type="scientific">Pithovirus LCDPAC01</name>
    <dbReference type="NCBI Taxonomy" id="2506600"/>
    <lineage>
        <taxon>Viruses</taxon>
        <taxon>Pithoviruses</taxon>
    </lineage>
</organism>
<accession>A0A481YMV0</accession>
<proteinExistence type="predicted"/>
<dbReference type="EMBL" id="MK500285">
    <property type="protein sequence ID" value="QBK84680.1"/>
    <property type="molecule type" value="Genomic_DNA"/>
</dbReference>
<evidence type="ECO:0000313" key="1">
    <source>
        <dbReference type="EMBL" id="QBK84680.1"/>
    </source>
</evidence>